<dbReference type="Proteomes" id="UP000263642">
    <property type="component" value="Unassembled WGS sequence"/>
</dbReference>
<protein>
    <submittedName>
        <fullName evidence="2">Tetratricopeptide repeat protein</fullName>
    </submittedName>
</protein>
<feature type="signal peptide" evidence="1">
    <location>
        <begin position="1"/>
        <end position="37"/>
    </location>
</feature>
<dbReference type="SMART" id="SM00028">
    <property type="entry name" value="TPR"/>
    <property type="match status" value="4"/>
</dbReference>
<dbReference type="SUPFAM" id="SSF48452">
    <property type="entry name" value="TPR-like"/>
    <property type="match status" value="2"/>
</dbReference>
<name>A0A3D3R8L4_9PLAN</name>
<keyword evidence="1" id="KW-0732">Signal</keyword>
<evidence type="ECO:0000313" key="2">
    <source>
        <dbReference type="EMBL" id="HCO25119.1"/>
    </source>
</evidence>
<proteinExistence type="predicted"/>
<dbReference type="Pfam" id="PF13432">
    <property type="entry name" value="TPR_16"/>
    <property type="match status" value="1"/>
</dbReference>
<comment type="caution">
    <text evidence="2">The sequence shown here is derived from an EMBL/GenBank/DDBJ whole genome shotgun (WGS) entry which is preliminary data.</text>
</comment>
<dbReference type="InterPro" id="IPR011990">
    <property type="entry name" value="TPR-like_helical_dom_sf"/>
</dbReference>
<dbReference type="Gene3D" id="1.25.40.10">
    <property type="entry name" value="Tetratricopeptide repeat domain"/>
    <property type="match status" value="2"/>
</dbReference>
<dbReference type="EMBL" id="DQAY01000118">
    <property type="protein sequence ID" value="HCO25119.1"/>
    <property type="molecule type" value="Genomic_DNA"/>
</dbReference>
<accession>A0A3D3R8L4</accession>
<evidence type="ECO:0000256" key="1">
    <source>
        <dbReference type="SAM" id="SignalP"/>
    </source>
</evidence>
<feature type="chain" id="PRO_5017556512" evidence="1">
    <location>
        <begin position="38"/>
        <end position="360"/>
    </location>
</feature>
<evidence type="ECO:0000313" key="3">
    <source>
        <dbReference type="Proteomes" id="UP000263642"/>
    </source>
</evidence>
<reference evidence="2 3" key="1">
    <citation type="journal article" date="2018" name="Nat. Biotechnol.">
        <title>A standardized bacterial taxonomy based on genome phylogeny substantially revises the tree of life.</title>
        <authorList>
            <person name="Parks D.H."/>
            <person name="Chuvochina M."/>
            <person name="Waite D.W."/>
            <person name="Rinke C."/>
            <person name="Skarshewski A."/>
            <person name="Chaumeil P.A."/>
            <person name="Hugenholtz P."/>
        </authorList>
    </citation>
    <scope>NUCLEOTIDE SEQUENCE [LARGE SCALE GENOMIC DNA]</scope>
    <source>
        <strain evidence="2">UBA9375</strain>
    </source>
</reference>
<dbReference type="AlphaFoldDB" id="A0A3D3R8L4"/>
<dbReference type="InterPro" id="IPR019734">
    <property type="entry name" value="TPR_rpt"/>
</dbReference>
<sequence length="360" mass="39471">MRFQLSLRSNLLMKRPIWSSLILLAGISILTASNATAADTIYQYDGSSPLLGDVSGYTKTELTLKRGATDVKIPANEIERVRWEGEPPQLNIARNQEQNGNYAAALEEYKKAEGSASPNLKKSLQYMIARATARSAKSNPAQLDNAIKLLDDFVKANADHFSYYPAMKLLGESQLAKKDYVAANSAFGTVERSPWKDYQMDAKNMKARVLLAQGNTKGALAAFETVAKMDGKTPGELANKHAAQLGSAICLEKDGKPQDAIKVLDEIIKNVSSSQSSLLAEAYLKKGDCYQALGESKEALIAYLHVDVLFPSEPAVHAEALYHLSTLWGKVQKPERGNEARAVLQQQYPDSEWTQKATKS</sequence>
<organism evidence="2 3">
    <name type="scientific">Gimesia maris</name>
    <dbReference type="NCBI Taxonomy" id="122"/>
    <lineage>
        <taxon>Bacteria</taxon>
        <taxon>Pseudomonadati</taxon>
        <taxon>Planctomycetota</taxon>
        <taxon>Planctomycetia</taxon>
        <taxon>Planctomycetales</taxon>
        <taxon>Planctomycetaceae</taxon>
        <taxon>Gimesia</taxon>
    </lineage>
</organism>
<dbReference type="Pfam" id="PF13181">
    <property type="entry name" value="TPR_8"/>
    <property type="match status" value="1"/>
</dbReference>
<gene>
    <name evidence="2" type="ORF">DIT97_19600</name>
</gene>